<evidence type="ECO:0000313" key="2">
    <source>
        <dbReference type="EMBL" id="MBI6182396.1"/>
    </source>
</evidence>
<accession>A0ABS0TYL8</accession>
<sequence>MSQTVITAAFEQWKAQEAAGGKPVVLDGFVLANVPGLDPSKPVSNTEGMPPAAQIVYRHDVDKVGVVNNNAVVYSITMGSNVGTFDFNWIGLVNKASGTVAMIVHAPMQRKLKTEDGQQGNAINRSFLMEYDGAATETQINTPAQTWQIDFTARLAGMDEELRLGNVDIYGAGAFFGDGYLVTKTGTQYAVSAGSGYVGGIRTTLASAQNITVTTKPVKVWLDVTWQGTLSGRWHAITTISVSASELKDHTDANGFAHYVFAVASIDGSGEIIDLRPKGSLVNQSSVRSVNNHGPDASGDVKLGTAADADIGTSTGNAIGVGGFGLASSLTAQPDVDLNDLKNFGFYIVRNASNAPINDVGVLYVSVQSWNSGSGGDANRAVQTVYSYTNKNRAFCRTYFGPSSGWSGWVEFFSEAHKPTAADINA</sequence>
<evidence type="ECO:0000313" key="3">
    <source>
        <dbReference type="Proteomes" id="UP000639004"/>
    </source>
</evidence>
<proteinExistence type="predicted"/>
<feature type="domain" description="Phage tail fibre protein N-terminal" evidence="1">
    <location>
        <begin position="3"/>
        <end position="158"/>
    </location>
</feature>
<feature type="non-terminal residue" evidence="2">
    <location>
        <position position="426"/>
    </location>
</feature>
<reference evidence="2 3" key="1">
    <citation type="submission" date="2020-12" db="EMBL/GenBank/DDBJ databases">
        <title>Enhanced detection system for hospital associated transmission using whole genome sequencing surveillance.</title>
        <authorList>
            <person name="Harrison L.H."/>
            <person name="Van Tyne D."/>
            <person name="Marsh J.W."/>
            <person name="Griffith M.P."/>
            <person name="Snyder D.J."/>
            <person name="Cooper V.S."/>
            <person name="Mustapha M."/>
        </authorList>
    </citation>
    <scope>NUCLEOTIDE SEQUENCE [LARGE SCALE GENOMIC DNA]</scope>
    <source>
        <strain evidence="2 3">SER00238</strain>
    </source>
</reference>
<gene>
    <name evidence="2" type="ORF">JEQ07_18635</name>
</gene>
<evidence type="ECO:0000259" key="1">
    <source>
        <dbReference type="Pfam" id="PF12571"/>
    </source>
</evidence>
<dbReference type="RefSeq" id="WP_198642443.1">
    <property type="nucleotide sequence ID" value="NZ_JAEHSL010000018.1"/>
</dbReference>
<protein>
    <submittedName>
        <fullName evidence="2">Phage tail protein</fullName>
    </submittedName>
</protein>
<comment type="caution">
    <text evidence="2">The sequence shown here is derived from an EMBL/GenBank/DDBJ whole genome shotgun (WGS) entry which is preliminary data.</text>
</comment>
<dbReference type="CDD" id="cd19958">
    <property type="entry name" value="pyocin_knob"/>
    <property type="match status" value="1"/>
</dbReference>
<keyword evidence="3" id="KW-1185">Reference proteome</keyword>
<name>A0ABS0TYL8_SERPR</name>
<dbReference type="Pfam" id="PF12571">
    <property type="entry name" value="Phage_tail_fib"/>
    <property type="match status" value="1"/>
</dbReference>
<dbReference type="Proteomes" id="UP000639004">
    <property type="component" value="Unassembled WGS sequence"/>
</dbReference>
<dbReference type="EMBL" id="JAEHSL010000018">
    <property type="protein sequence ID" value="MBI6182396.1"/>
    <property type="molecule type" value="Genomic_DNA"/>
</dbReference>
<dbReference type="InterPro" id="IPR022225">
    <property type="entry name" value="Phage_tail_fibre_N"/>
</dbReference>
<organism evidence="2 3">
    <name type="scientific">Serratia proteamaculans</name>
    <dbReference type="NCBI Taxonomy" id="28151"/>
    <lineage>
        <taxon>Bacteria</taxon>
        <taxon>Pseudomonadati</taxon>
        <taxon>Pseudomonadota</taxon>
        <taxon>Gammaproteobacteria</taxon>
        <taxon>Enterobacterales</taxon>
        <taxon>Yersiniaceae</taxon>
        <taxon>Serratia</taxon>
    </lineage>
</organism>